<protein>
    <submittedName>
        <fullName evidence="1">ANR family transcriptional regulator</fullName>
    </submittedName>
</protein>
<dbReference type="AlphaFoldDB" id="A0A5Q2V7Y5"/>
<sequence>MMAFLSRFAPSTTVRAFRAGGKLLMKNEISYLKAAERSIQHEKAEEFGQAATFWRIAESLAVKPVNQQWAATRAELCEKRHSLAARLDQWSEETNRRLQLAAETKAKKKLAESLEAHMNKTTSGEA</sequence>
<dbReference type="EMBL" id="CP045913">
    <property type="protein sequence ID" value="QGH60200.1"/>
    <property type="molecule type" value="Genomic_DNA"/>
</dbReference>
<evidence type="ECO:0000313" key="2">
    <source>
        <dbReference type="Proteomes" id="UP000381260"/>
    </source>
</evidence>
<evidence type="ECO:0000313" key="1">
    <source>
        <dbReference type="EMBL" id="QGH60200.1"/>
    </source>
</evidence>
<proteinExistence type="predicted"/>
<dbReference type="NCBIfam" id="NF033650">
    <property type="entry name" value="ANR_neg_reg"/>
    <property type="match status" value="1"/>
</dbReference>
<dbReference type="InterPro" id="IPR047666">
    <property type="entry name" value="ANR_neg_reg"/>
</dbReference>
<organism evidence="1 2">
    <name type="scientific">Serratia proteamaculans</name>
    <dbReference type="NCBI Taxonomy" id="28151"/>
    <lineage>
        <taxon>Bacteria</taxon>
        <taxon>Pseudomonadati</taxon>
        <taxon>Pseudomonadota</taxon>
        <taxon>Gammaproteobacteria</taxon>
        <taxon>Enterobacterales</taxon>
        <taxon>Yersiniaceae</taxon>
        <taxon>Serratia</taxon>
    </lineage>
</organism>
<gene>
    <name evidence="1" type="ORF">GHV41_04800</name>
</gene>
<name>A0A5Q2V7Y5_SERPR</name>
<reference evidence="1 2" key="1">
    <citation type="submission" date="2019-11" db="EMBL/GenBank/DDBJ databases">
        <title>The Phosphoenolpyruvate Phosphotransferase System Regulates Serratia proteamaculans 336X Biofilm Formation and Wheat Roots colonization.</title>
        <authorList>
            <person name="Liu F."/>
        </authorList>
    </citation>
    <scope>NUCLEOTIDE SEQUENCE [LARGE SCALE GENOMIC DNA]</scope>
    <source>
        <strain evidence="1 2">336X</strain>
    </source>
</reference>
<dbReference type="Proteomes" id="UP000381260">
    <property type="component" value="Chromosome"/>
</dbReference>
<accession>A0A5Q2V7Y5</accession>